<organism evidence="2 3">
    <name type="scientific">Cyclobacterium qasimii</name>
    <dbReference type="NCBI Taxonomy" id="1350429"/>
    <lineage>
        <taxon>Bacteria</taxon>
        <taxon>Pseudomonadati</taxon>
        <taxon>Bacteroidota</taxon>
        <taxon>Cytophagia</taxon>
        <taxon>Cytophagales</taxon>
        <taxon>Cyclobacteriaceae</taxon>
        <taxon>Cyclobacterium</taxon>
    </lineage>
</organism>
<dbReference type="InterPro" id="IPR014982">
    <property type="entry name" value="GSCFA"/>
</dbReference>
<evidence type="ECO:0000259" key="1">
    <source>
        <dbReference type="Pfam" id="PF08885"/>
    </source>
</evidence>
<accession>A0A512CE31</accession>
<dbReference type="AlphaFoldDB" id="A0A512CE31"/>
<gene>
    <name evidence="2" type="ORF">CQA01_30060</name>
</gene>
<proteinExistence type="predicted"/>
<sequence>MFSKMKSFRTTFRFKECDKGINHSSSVVTIGSCFSEVVGERLSLSKFDALVNPFGTTFNPDSIFNLLSNSLLSKPVNPDLYLNRHDNYFHYQLHSSFNAASKEELADRIEKSQYLVKNKLETASHLVITLGTAFVHRLIENDSVVTNCHKQPQQYFSKSILGLNEMIESFNAFYQNLLTANPNIQVVLTVSPVRHIKDGIPENQLSKSLLKVLCHGLVSIYPEIYYFPAYEIMMDDLRDYRFYKEDMIHPSSMAEDYIWNEFQEAFFNEETKELIQHIDQIQRNLSHRPFNPQSQAHQQFLLKLQELIALMPANLDFTNENHAINDQLRLFQTD</sequence>
<name>A0A512CE31_9BACT</name>
<dbReference type="EMBL" id="BJYV01000015">
    <property type="protein sequence ID" value="GEO22472.1"/>
    <property type="molecule type" value="Genomic_DNA"/>
</dbReference>
<evidence type="ECO:0000313" key="3">
    <source>
        <dbReference type="Proteomes" id="UP000321301"/>
    </source>
</evidence>
<protein>
    <recommendedName>
        <fullName evidence="1">GSCFA domain-containing protein</fullName>
    </recommendedName>
</protein>
<feature type="domain" description="GSCFA" evidence="1">
    <location>
        <begin position="27"/>
        <end position="262"/>
    </location>
</feature>
<dbReference type="Proteomes" id="UP000321301">
    <property type="component" value="Unassembled WGS sequence"/>
</dbReference>
<dbReference type="SUPFAM" id="SSF52266">
    <property type="entry name" value="SGNH hydrolase"/>
    <property type="match status" value="1"/>
</dbReference>
<evidence type="ECO:0000313" key="2">
    <source>
        <dbReference type="EMBL" id="GEO22472.1"/>
    </source>
</evidence>
<keyword evidence="3" id="KW-1185">Reference proteome</keyword>
<reference evidence="2 3" key="1">
    <citation type="submission" date="2019-07" db="EMBL/GenBank/DDBJ databases">
        <title>Whole genome shotgun sequence of Cyclobacterium qasimii NBRC 106168.</title>
        <authorList>
            <person name="Hosoyama A."/>
            <person name="Uohara A."/>
            <person name="Ohji S."/>
            <person name="Ichikawa N."/>
        </authorList>
    </citation>
    <scope>NUCLEOTIDE SEQUENCE [LARGE SCALE GENOMIC DNA]</scope>
    <source>
        <strain evidence="2 3">NBRC 106168</strain>
    </source>
</reference>
<comment type="caution">
    <text evidence="2">The sequence shown here is derived from an EMBL/GenBank/DDBJ whole genome shotgun (WGS) entry which is preliminary data.</text>
</comment>
<dbReference type="Pfam" id="PF08885">
    <property type="entry name" value="GSCFA"/>
    <property type="match status" value="1"/>
</dbReference>
<dbReference type="PROSITE" id="PS51257">
    <property type="entry name" value="PROKAR_LIPOPROTEIN"/>
    <property type="match status" value="1"/>
</dbReference>